<evidence type="ECO:0000313" key="2">
    <source>
        <dbReference type="EMBL" id="EAX88433.1"/>
    </source>
</evidence>
<evidence type="ECO:0000313" key="3">
    <source>
        <dbReference type="Proteomes" id="UP000001542"/>
    </source>
</evidence>
<accession>A2G337</accession>
<keyword evidence="3" id="KW-1185">Reference proteome</keyword>
<gene>
    <name evidence="2" type="ORF">TVAG_236240</name>
</gene>
<feature type="compositionally biased region" description="Polar residues" evidence="1">
    <location>
        <begin position="367"/>
        <end position="378"/>
    </location>
</feature>
<dbReference type="VEuPathDB" id="TrichDB:TVAGG3_0219810"/>
<dbReference type="Proteomes" id="UP000001542">
    <property type="component" value="Unassembled WGS sequence"/>
</dbReference>
<dbReference type="EMBL" id="DS114310">
    <property type="protein sequence ID" value="EAX88433.1"/>
    <property type="molecule type" value="Genomic_DNA"/>
</dbReference>
<name>A2G337_TRIV3</name>
<dbReference type="InParanoid" id="A2G337"/>
<protein>
    <submittedName>
        <fullName evidence="2">Uncharacterized protein</fullName>
    </submittedName>
</protein>
<proteinExistence type="predicted"/>
<organism evidence="2 3">
    <name type="scientific">Trichomonas vaginalis (strain ATCC PRA-98 / G3)</name>
    <dbReference type="NCBI Taxonomy" id="412133"/>
    <lineage>
        <taxon>Eukaryota</taxon>
        <taxon>Metamonada</taxon>
        <taxon>Parabasalia</taxon>
        <taxon>Trichomonadida</taxon>
        <taxon>Trichomonadidae</taxon>
        <taxon>Trichomonas</taxon>
    </lineage>
</organism>
<dbReference type="RefSeq" id="XP_001301363.1">
    <property type="nucleotide sequence ID" value="XM_001301362.1"/>
</dbReference>
<dbReference type="KEGG" id="tva:4746093"/>
<feature type="region of interest" description="Disordered" evidence="1">
    <location>
        <begin position="356"/>
        <end position="378"/>
    </location>
</feature>
<dbReference type="AlphaFoldDB" id="A2G337"/>
<dbReference type="VEuPathDB" id="TrichDB:TVAG_236240"/>
<evidence type="ECO:0000256" key="1">
    <source>
        <dbReference type="SAM" id="MobiDB-lite"/>
    </source>
</evidence>
<sequence length="378" mass="43272">MVEIIQKIHNFSLCISPAILEVYEGDTLRSIMNQLNDIQIVIAQFYHSVFRKSIPNWLTHNDSKNTVTLNQAQEFYFSIYSLFKDTDNPGTLFVSEKLLASFKFELAKLYSLIQFLKKPKEKKERGIIDHLWDRFLKTAPAIITLFADEFNIFWKKAYLIPWITILLFELIRANHLNYSISYCHCSCSQLGYGLIGGLFEGVKVATVWTLTNALDKTFSPMYDKNKTLILQEINGIIGNETLTQIKEILGEEKVNKITNIINQAEITIKNNVIAKKVQIAPIYIAVNIATKYIVDGLLIFYFIVKSDVNYSDKFFVKLRKKLQNRSAADIHIFGMLTTFPSSDIIYENIPAPPGYVPNPKNDDQIDNNEQADSNAQNA</sequence>
<reference evidence="2" key="1">
    <citation type="submission" date="2006-10" db="EMBL/GenBank/DDBJ databases">
        <authorList>
            <person name="Amadeo P."/>
            <person name="Zhao Q."/>
            <person name="Wortman J."/>
            <person name="Fraser-Liggett C."/>
            <person name="Carlton J."/>
        </authorList>
    </citation>
    <scope>NUCLEOTIDE SEQUENCE</scope>
    <source>
        <strain evidence="2">G3</strain>
    </source>
</reference>
<reference evidence="2" key="2">
    <citation type="journal article" date="2007" name="Science">
        <title>Draft genome sequence of the sexually transmitted pathogen Trichomonas vaginalis.</title>
        <authorList>
            <person name="Carlton J.M."/>
            <person name="Hirt R.P."/>
            <person name="Silva J.C."/>
            <person name="Delcher A.L."/>
            <person name="Schatz M."/>
            <person name="Zhao Q."/>
            <person name="Wortman J.R."/>
            <person name="Bidwell S.L."/>
            <person name="Alsmark U.C.M."/>
            <person name="Besteiro S."/>
            <person name="Sicheritz-Ponten T."/>
            <person name="Noel C.J."/>
            <person name="Dacks J.B."/>
            <person name="Foster P.G."/>
            <person name="Simillion C."/>
            <person name="Van de Peer Y."/>
            <person name="Miranda-Saavedra D."/>
            <person name="Barton G.J."/>
            <person name="Westrop G.D."/>
            <person name="Mueller S."/>
            <person name="Dessi D."/>
            <person name="Fiori P.L."/>
            <person name="Ren Q."/>
            <person name="Paulsen I."/>
            <person name="Zhang H."/>
            <person name="Bastida-Corcuera F.D."/>
            <person name="Simoes-Barbosa A."/>
            <person name="Brown M.T."/>
            <person name="Hayes R.D."/>
            <person name="Mukherjee M."/>
            <person name="Okumura C.Y."/>
            <person name="Schneider R."/>
            <person name="Smith A.J."/>
            <person name="Vanacova S."/>
            <person name="Villalvazo M."/>
            <person name="Haas B.J."/>
            <person name="Pertea M."/>
            <person name="Feldblyum T.V."/>
            <person name="Utterback T.R."/>
            <person name="Shu C.L."/>
            <person name="Osoegawa K."/>
            <person name="de Jong P.J."/>
            <person name="Hrdy I."/>
            <person name="Horvathova L."/>
            <person name="Zubacova Z."/>
            <person name="Dolezal P."/>
            <person name="Malik S.B."/>
            <person name="Logsdon J.M. Jr."/>
            <person name="Henze K."/>
            <person name="Gupta A."/>
            <person name="Wang C.C."/>
            <person name="Dunne R.L."/>
            <person name="Upcroft J.A."/>
            <person name="Upcroft P."/>
            <person name="White O."/>
            <person name="Salzberg S.L."/>
            <person name="Tang P."/>
            <person name="Chiu C.-H."/>
            <person name="Lee Y.-S."/>
            <person name="Embley T.M."/>
            <person name="Coombs G.H."/>
            <person name="Mottram J.C."/>
            <person name="Tachezy J."/>
            <person name="Fraser-Liggett C.M."/>
            <person name="Johnson P.J."/>
        </authorList>
    </citation>
    <scope>NUCLEOTIDE SEQUENCE [LARGE SCALE GENOMIC DNA]</scope>
    <source>
        <strain evidence="2">G3</strain>
    </source>
</reference>